<evidence type="ECO:0000313" key="5">
    <source>
        <dbReference type="Proteomes" id="UP000824890"/>
    </source>
</evidence>
<evidence type="ECO:0000256" key="1">
    <source>
        <dbReference type="ARBA" id="ARBA00022801"/>
    </source>
</evidence>
<name>A0ABQ8AGS5_BRANA</name>
<dbReference type="InterPro" id="IPR029021">
    <property type="entry name" value="Prot-tyrosine_phosphatase-like"/>
</dbReference>
<dbReference type="InterPro" id="IPR051281">
    <property type="entry name" value="Dual-spec_lipid-protein_phosph"/>
</dbReference>
<dbReference type="Gene3D" id="3.90.190.10">
    <property type="entry name" value="Protein tyrosine phosphatase superfamily"/>
    <property type="match status" value="2"/>
</dbReference>
<dbReference type="InterPro" id="IPR055183">
    <property type="entry name" value="PTEN2A/B_C2"/>
</dbReference>
<accession>A0ABQ8AGS5</accession>
<reference evidence="4 5" key="1">
    <citation type="submission" date="2021-05" db="EMBL/GenBank/DDBJ databases">
        <title>Genome Assembly of Synthetic Allotetraploid Brassica napus Reveals Homoeologous Exchanges between Subgenomes.</title>
        <authorList>
            <person name="Davis J.T."/>
        </authorList>
    </citation>
    <scope>NUCLEOTIDE SEQUENCE [LARGE SCALE GENOMIC DNA]</scope>
    <source>
        <strain evidence="5">cv. Da-Ae</strain>
        <tissue evidence="4">Seedling</tissue>
    </source>
</reference>
<dbReference type="InterPro" id="IPR029023">
    <property type="entry name" value="Tensin_phosphatase"/>
</dbReference>
<dbReference type="PANTHER" id="PTHR12305:SF96">
    <property type="entry name" value="PHOSPHATIDYLINOSITOL 3,4,5-TRISPHOSPHATE 3-PHOSPHATASE AND PROTEIN-TYROSINE-PHOSPHATASE PTEN2A"/>
    <property type="match status" value="1"/>
</dbReference>
<dbReference type="PANTHER" id="PTHR12305">
    <property type="entry name" value="PHOSPHATASE WITH HOMOLOGY TO TENSIN"/>
    <property type="match status" value="1"/>
</dbReference>
<organism evidence="4 5">
    <name type="scientific">Brassica napus</name>
    <name type="common">Rape</name>
    <dbReference type="NCBI Taxonomy" id="3708"/>
    <lineage>
        <taxon>Eukaryota</taxon>
        <taxon>Viridiplantae</taxon>
        <taxon>Streptophyta</taxon>
        <taxon>Embryophyta</taxon>
        <taxon>Tracheophyta</taxon>
        <taxon>Spermatophyta</taxon>
        <taxon>Magnoliopsida</taxon>
        <taxon>eudicotyledons</taxon>
        <taxon>Gunneridae</taxon>
        <taxon>Pentapetalae</taxon>
        <taxon>rosids</taxon>
        <taxon>malvids</taxon>
        <taxon>Brassicales</taxon>
        <taxon>Brassicaceae</taxon>
        <taxon>Brassiceae</taxon>
        <taxon>Brassica</taxon>
    </lineage>
</organism>
<dbReference type="Proteomes" id="UP000824890">
    <property type="component" value="Unassembled WGS sequence"/>
</dbReference>
<feature type="region of interest" description="Disordered" evidence="2">
    <location>
        <begin position="268"/>
        <end position="290"/>
    </location>
</feature>
<comment type="caution">
    <text evidence="4">The sequence shown here is derived from an EMBL/GenBank/DDBJ whole genome shotgun (WGS) entry which is preliminary data.</text>
</comment>
<dbReference type="SUPFAM" id="SSF52799">
    <property type="entry name" value="(Phosphotyrosine protein) phosphatases II"/>
    <property type="match status" value="1"/>
</dbReference>
<dbReference type="EMBL" id="JAGKQM010000013">
    <property type="protein sequence ID" value="KAH0891628.1"/>
    <property type="molecule type" value="Genomic_DNA"/>
</dbReference>
<sequence length="312" mass="35458">MSSDSPRKPEAQYLPLGSQHGPKAQYLPFALGIRLSPHRADETTEGTSSQLGPLRKVWWIHRRMLSRLDMLFPRTKEDTRSKHYCNGVSCWSGDMSSGFFGYVEGFYRNQMEQVITFLETRHKGKYKVYNLCSERLYDVSLFEAKEDIENVVAVQCKAGMARTGLMICSLLLYLKFFPTAEECMDLYNQKRCVDGKGLVLLLPSQIRYVKYFERILTYFNGGILPGHKCMLREFRFHTYWIRPSITISDHNGEGSLCNEKASQLVHGSKAEARENSAGSGINASSSESSEFKVMAADASVFSFGDEDDYESD</sequence>
<feature type="domain" description="Phosphatase tensin-type" evidence="3">
    <location>
        <begin position="96"/>
        <end position="219"/>
    </location>
</feature>
<keyword evidence="5" id="KW-1185">Reference proteome</keyword>
<gene>
    <name evidence="4" type="ORF">HID58_054057</name>
</gene>
<dbReference type="PROSITE" id="PS51181">
    <property type="entry name" value="PPASE_TENSIN"/>
    <property type="match status" value="1"/>
</dbReference>
<proteinExistence type="predicted"/>
<feature type="compositionally biased region" description="Low complexity" evidence="2">
    <location>
        <begin position="275"/>
        <end position="288"/>
    </location>
</feature>
<evidence type="ECO:0000256" key="2">
    <source>
        <dbReference type="SAM" id="MobiDB-lite"/>
    </source>
</evidence>
<protein>
    <recommendedName>
        <fullName evidence="3">Phosphatase tensin-type domain-containing protein</fullName>
    </recommendedName>
</protein>
<evidence type="ECO:0000259" key="3">
    <source>
        <dbReference type="PROSITE" id="PS51181"/>
    </source>
</evidence>
<keyword evidence="1" id="KW-0378">Hydrolase</keyword>
<dbReference type="Pfam" id="PF22918">
    <property type="entry name" value="PTEN2_C2"/>
    <property type="match status" value="1"/>
</dbReference>
<evidence type="ECO:0000313" key="4">
    <source>
        <dbReference type="EMBL" id="KAH0891628.1"/>
    </source>
</evidence>